<evidence type="ECO:0000313" key="1">
    <source>
        <dbReference type="EMBL" id="KMU91226.1"/>
    </source>
</evidence>
<dbReference type="VEuPathDB" id="FungiDB:CIHG_09038"/>
<accession>A0A0J8S331</accession>
<dbReference type="EMBL" id="DS017033">
    <property type="protein sequence ID" value="KMU91226.1"/>
    <property type="molecule type" value="Genomic_DNA"/>
</dbReference>
<dbReference type="AlphaFoldDB" id="A0A0J8S331"/>
<sequence length="46" mass="4918">MAADNSHRRAEESVSRNLLLLTMCGLVTAASFDGIIQPCQELRGAA</sequence>
<reference evidence="2" key="1">
    <citation type="journal article" date="2010" name="Genome Res.">
        <title>Population genomic sequencing of Coccidioides fungi reveals recent hybridization and transposon control.</title>
        <authorList>
            <person name="Neafsey D.E."/>
            <person name="Barker B.M."/>
            <person name="Sharpton T.J."/>
            <person name="Stajich J.E."/>
            <person name="Park D.J."/>
            <person name="Whiston E."/>
            <person name="Hung C.-Y."/>
            <person name="McMahan C."/>
            <person name="White J."/>
            <person name="Sykes S."/>
            <person name="Heiman D."/>
            <person name="Young S."/>
            <person name="Zeng Q."/>
            <person name="Abouelleil A."/>
            <person name="Aftuck L."/>
            <person name="Bessette D."/>
            <person name="Brown A."/>
            <person name="FitzGerald M."/>
            <person name="Lui A."/>
            <person name="Macdonald J.P."/>
            <person name="Priest M."/>
            <person name="Orbach M.J."/>
            <person name="Galgiani J.N."/>
            <person name="Kirkland T.N."/>
            <person name="Cole G.T."/>
            <person name="Birren B.W."/>
            <person name="Henn M.R."/>
            <person name="Taylor J.W."/>
            <person name="Rounsley S.D."/>
        </authorList>
    </citation>
    <scope>NUCLEOTIDE SEQUENCE [LARGE SCALE GENOMIC DNA]</scope>
    <source>
        <strain evidence="2">H538.4</strain>
    </source>
</reference>
<evidence type="ECO:0000313" key="2">
    <source>
        <dbReference type="Proteomes" id="UP000054563"/>
    </source>
</evidence>
<proteinExistence type="predicted"/>
<protein>
    <submittedName>
        <fullName evidence="1">Uncharacterized protein</fullName>
    </submittedName>
</protein>
<gene>
    <name evidence="1" type="ORF">CIHG_09038</name>
</gene>
<organism evidence="1 2">
    <name type="scientific">Coccidioides immitis H538.4</name>
    <dbReference type="NCBI Taxonomy" id="396776"/>
    <lineage>
        <taxon>Eukaryota</taxon>
        <taxon>Fungi</taxon>
        <taxon>Dikarya</taxon>
        <taxon>Ascomycota</taxon>
        <taxon>Pezizomycotina</taxon>
        <taxon>Eurotiomycetes</taxon>
        <taxon>Eurotiomycetidae</taxon>
        <taxon>Onygenales</taxon>
        <taxon>Onygenaceae</taxon>
        <taxon>Coccidioides</taxon>
    </lineage>
</organism>
<name>A0A0J8S331_COCIT</name>
<dbReference type="Proteomes" id="UP000054563">
    <property type="component" value="Unassembled WGS sequence"/>
</dbReference>